<comment type="similarity">
    <text evidence="2 15">Belongs to the small GTPase superfamily. Arf family.</text>
</comment>
<evidence type="ECO:0000256" key="6">
    <source>
        <dbReference type="ARBA" id="ARBA00022892"/>
    </source>
</evidence>
<gene>
    <name evidence="16" type="primary">ARF6</name>
    <name evidence="16" type="ORF">LSUE1_G009750</name>
</gene>
<dbReference type="InterPro" id="IPR006689">
    <property type="entry name" value="Small_GTPase_ARF/SAR"/>
</dbReference>
<keyword evidence="3" id="KW-0813">Transport</keyword>
<keyword evidence="14" id="KW-0479">Metal-binding</keyword>
<dbReference type="SMART" id="SM00178">
    <property type="entry name" value="SAR"/>
    <property type="match status" value="1"/>
</dbReference>
<keyword evidence="4" id="KW-0519">Myristate</keyword>
<reference evidence="16 17" key="1">
    <citation type="submission" date="2018-05" db="EMBL/GenBank/DDBJ databases">
        <title>Genome sequencing and assembly of the regulated plant pathogen Lachnellula willkommii and related sister species for the development of diagnostic species identification markers.</title>
        <authorList>
            <person name="Giroux E."/>
            <person name="Bilodeau G."/>
        </authorList>
    </citation>
    <scope>NUCLEOTIDE SEQUENCE [LARGE SCALE GENOMIC DNA]</scope>
    <source>
        <strain evidence="16 17">CBS 268.59</strain>
    </source>
</reference>
<dbReference type="GO" id="GO:0046872">
    <property type="term" value="F:metal ion binding"/>
    <property type="evidence" value="ECO:0007669"/>
    <property type="project" value="UniProtKB-KW"/>
</dbReference>
<comment type="caution">
    <text evidence="16">The sequence shown here is derived from an EMBL/GenBank/DDBJ whole genome shotgun (WGS) entry which is preliminary data.</text>
</comment>
<dbReference type="GO" id="GO:0015031">
    <property type="term" value="P:protein transport"/>
    <property type="evidence" value="ECO:0007669"/>
    <property type="project" value="UniProtKB-KW"/>
</dbReference>
<organism evidence="16 17">
    <name type="scientific">Lachnellula suecica</name>
    <dbReference type="NCBI Taxonomy" id="602035"/>
    <lineage>
        <taxon>Eukaryota</taxon>
        <taxon>Fungi</taxon>
        <taxon>Dikarya</taxon>
        <taxon>Ascomycota</taxon>
        <taxon>Pezizomycotina</taxon>
        <taxon>Leotiomycetes</taxon>
        <taxon>Helotiales</taxon>
        <taxon>Lachnaceae</taxon>
        <taxon>Lachnellula</taxon>
    </lineage>
</organism>
<keyword evidence="8" id="KW-0333">Golgi apparatus</keyword>
<keyword evidence="14" id="KW-0460">Magnesium</keyword>
<evidence type="ECO:0000256" key="4">
    <source>
        <dbReference type="ARBA" id="ARBA00022707"/>
    </source>
</evidence>
<evidence type="ECO:0000313" key="17">
    <source>
        <dbReference type="Proteomes" id="UP000469558"/>
    </source>
</evidence>
<accession>A0A8T9BQ06</accession>
<protein>
    <recommendedName>
        <fullName evidence="12">ADP-ribosylation factor</fullName>
    </recommendedName>
</protein>
<proteinExistence type="inferred from homology"/>
<sequence>MGGQISKMMGKIFGSKEMRLLMLGLDAAGKTTILYKLKLNQDVTTIPTVGFNVETVTYKNVKFNVWDVGGQDKIRPLWRHYFSGMFTRTMAFGEERENPRTYLRHRLERQSTHRRGKTGITPHHQRPGDERIITARLRQQARYPRRQVPPPHLHLSHTNYQIAMKPQEVTDALKLSSLKDKIWFVVPSCATTGEGLLEGLAWLSNNVKSPPNAQGKK</sequence>
<dbReference type="PRINTS" id="PR00328">
    <property type="entry name" value="SAR1GTPBP"/>
</dbReference>
<dbReference type="Pfam" id="PF00025">
    <property type="entry name" value="Arf"/>
    <property type="match status" value="2"/>
</dbReference>
<dbReference type="GO" id="GO:0003924">
    <property type="term" value="F:GTPase activity"/>
    <property type="evidence" value="ECO:0007669"/>
    <property type="project" value="InterPro"/>
</dbReference>
<feature type="binding site" evidence="13">
    <location>
        <begin position="24"/>
        <end position="31"/>
    </location>
    <ligand>
        <name>GTP</name>
        <dbReference type="ChEBI" id="CHEBI:37565"/>
    </ligand>
</feature>
<evidence type="ECO:0000256" key="3">
    <source>
        <dbReference type="ARBA" id="ARBA00022448"/>
    </source>
</evidence>
<dbReference type="Gene3D" id="3.40.50.300">
    <property type="entry name" value="P-loop containing nucleotide triphosphate hydrolases"/>
    <property type="match status" value="2"/>
</dbReference>
<dbReference type="InterPro" id="IPR024156">
    <property type="entry name" value="Small_GTPase_ARF"/>
</dbReference>
<dbReference type="PROSITE" id="PS51417">
    <property type="entry name" value="ARF"/>
    <property type="match status" value="1"/>
</dbReference>
<dbReference type="NCBIfam" id="TIGR00231">
    <property type="entry name" value="small_GTP"/>
    <property type="match status" value="1"/>
</dbReference>
<evidence type="ECO:0000313" key="16">
    <source>
        <dbReference type="EMBL" id="TVY51798.1"/>
    </source>
</evidence>
<keyword evidence="6" id="KW-0931">ER-Golgi transport</keyword>
<evidence type="ECO:0000256" key="10">
    <source>
        <dbReference type="ARBA" id="ARBA00023288"/>
    </source>
</evidence>
<keyword evidence="9 13" id="KW-0342">GTP-binding</keyword>
<evidence type="ECO:0000256" key="12">
    <source>
        <dbReference type="ARBA" id="ARBA00070396"/>
    </source>
</evidence>
<feature type="binding site" evidence="13">
    <location>
        <position position="70"/>
    </location>
    <ligand>
        <name>GTP</name>
        <dbReference type="ChEBI" id="CHEBI:37565"/>
    </ligand>
</feature>
<keyword evidence="10" id="KW-0449">Lipoprotein</keyword>
<dbReference type="PANTHER" id="PTHR11711">
    <property type="entry name" value="ADP RIBOSYLATION FACTOR-RELATED"/>
    <property type="match status" value="1"/>
</dbReference>
<evidence type="ECO:0000256" key="11">
    <source>
        <dbReference type="ARBA" id="ARBA00053326"/>
    </source>
</evidence>
<feature type="binding site" evidence="14">
    <location>
        <position position="31"/>
    </location>
    <ligand>
        <name>Mg(2+)</name>
        <dbReference type="ChEBI" id="CHEBI:18420"/>
    </ligand>
</feature>
<evidence type="ECO:0000256" key="9">
    <source>
        <dbReference type="ARBA" id="ARBA00023134"/>
    </source>
</evidence>
<dbReference type="SMART" id="SM00177">
    <property type="entry name" value="ARF"/>
    <property type="match status" value="1"/>
</dbReference>
<dbReference type="Proteomes" id="UP000469558">
    <property type="component" value="Unassembled WGS sequence"/>
</dbReference>
<keyword evidence="17" id="KW-1185">Reference proteome</keyword>
<evidence type="ECO:0000256" key="5">
    <source>
        <dbReference type="ARBA" id="ARBA00022741"/>
    </source>
</evidence>
<dbReference type="GO" id="GO:0016192">
    <property type="term" value="P:vesicle-mediated transport"/>
    <property type="evidence" value="ECO:0007669"/>
    <property type="project" value="UniProtKB-KW"/>
</dbReference>
<dbReference type="InterPro" id="IPR005225">
    <property type="entry name" value="Small_GTP-bd"/>
</dbReference>
<evidence type="ECO:0000256" key="15">
    <source>
        <dbReference type="RuleBase" id="RU003925"/>
    </source>
</evidence>
<dbReference type="SUPFAM" id="SSF52540">
    <property type="entry name" value="P-loop containing nucleoside triphosphate hydrolases"/>
    <property type="match status" value="1"/>
</dbReference>
<evidence type="ECO:0000256" key="2">
    <source>
        <dbReference type="ARBA" id="ARBA00010290"/>
    </source>
</evidence>
<dbReference type="EMBL" id="QGMK01003719">
    <property type="protein sequence ID" value="TVY51798.1"/>
    <property type="molecule type" value="Genomic_DNA"/>
</dbReference>
<dbReference type="GO" id="GO:0005794">
    <property type="term" value="C:Golgi apparatus"/>
    <property type="evidence" value="ECO:0007669"/>
    <property type="project" value="UniProtKB-SubCell"/>
</dbReference>
<keyword evidence="5 13" id="KW-0547">Nucleotide-binding</keyword>
<dbReference type="AlphaFoldDB" id="A0A8T9BQ06"/>
<dbReference type="GO" id="GO:0005525">
    <property type="term" value="F:GTP binding"/>
    <property type="evidence" value="ECO:0007669"/>
    <property type="project" value="UniProtKB-KW"/>
</dbReference>
<name>A0A8T9BQ06_9HELO</name>
<evidence type="ECO:0000256" key="7">
    <source>
        <dbReference type="ARBA" id="ARBA00022927"/>
    </source>
</evidence>
<dbReference type="OrthoDB" id="2011769at2759"/>
<dbReference type="InterPro" id="IPR027417">
    <property type="entry name" value="P-loop_NTPase"/>
</dbReference>
<evidence type="ECO:0000256" key="1">
    <source>
        <dbReference type="ARBA" id="ARBA00004555"/>
    </source>
</evidence>
<comment type="subcellular location">
    <subcellularLocation>
        <location evidence="1">Golgi apparatus</location>
    </subcellularLocation>
</comment>
<feature type="binding site" evidence="14">
    <location>
        <position position="48"/>
    </location>
    <ligand>
        <name>Mg(2+)</name>
        <dbReference type="ChEBI" id="CHEBI:18420"/>
    </ligand>
</feature>
<keyword evidence="7" id="KW-0653">Protein transport</keyword>
<dbReference type="FunFam" id="3.40.50.300:FF:003500">
    <property type="entry name" value="ADP-ribosylation factor 1"/>
    <property type="match status" value="1"/>
</dbReference>
<comment type="function">
    <text evidence="11">GTP-binding protein involved in protein trafficking; may modulate vesicle budding and uncoating within the Golgi apparatus.</text>
</comment>
<evidence type="ECO:0000256" key="14">
    <source>
        <dbReference type="PIRSR" id="PIRSR606689-2"/>
    </source>
</evidence>
<evidence type="ECO:0000256" key="8">
    <source>
        <dbReference type="ARBA" id="ARBA00023034"/>
    </source>
</evidence>
<evidence type="ECO:0000256" key="13">
    <source>
        <dbReference type="PIRSR" id="PIRSR606689-1"/>
    </source>
</evidence>